<dbReference type="AlphaFoldDB" id="A0A542ZDZ3"/>
<accession>A0A542ZDZ3</accession>
<reference evidence="2 3" key="1">
    <citation type="submission" date="2019-06" db="EMBL/GenBank/DDBJ databases">
        <title>Sequencing the genomes of 1000 actinobacteria strains.</title>
        <authorList>
            <person name="Klenk H.-P."/>
        </authorList>
    </citation>
    <scope>NUCLEOTIDE SEQUENCE [LARGE SCALE GENOMIC DNA]</scope>
    <source>
        <strain evidence="2 3">DSM 4813</strain>
    </source>
</reference>
<evidence type="ECO:0000313" key="2">
    <source>
        <dbReference type="EMBL" id="TQL58564.1"/>
    </source>
</evidence>
<protein>
    <submittedName>
        <fullName evidence="2">Uncharacterized protein</fullName>
    </submittedName>
</protein>
<dbReference type="Proteomes" id="UP000315389">
    <property type="component" value="Unassembled WGS sequence"/>
</dbReference>
<sequence>MHQEYSNYPDASKGAGNLGGREAVTALARIHGTYEYDDDDLTPGRKKEGGFHQNLYDGDGKLRGNARFIPDDDQPEEDYDSDYGDPHYAAQSAAETEAEDRRREQDQQEQAELILKAVVVLAAVAYVKAKPHVQRLWQEKISPTIQSKLDARSLRKTERQARREQKRATVQREPNEMPNRVHESVENPSTLPSNDLAVASQEYRRNMSSSEAQARYLMALVAKAFSDEQLRIVANANIVEDEQIVELEGTLAQLPPTQVAQLIDSLETNPSALTSESFDLAALLAETAEQSPLSAHREPRRSDQ</sequence>
<feature type="region of interest" description="Disordered" evidence="1">
    <location>
        <begin position="149"/>
        <end position="193"/>
    </location>
</feature>
<evidence type="ECO:0000313" key="3">
    <source>
        <dbReference type="Proteomes" id="UP000315389"/>
    </source>
</evidence>
<feature type="compositionally biased region" description="Basic and acidic residues" evidence="1">
    <location>
        <begin position="173"/>
        <end position="185"/>
    </location>
</feature>
<evidence type="ECO:0000256" key="1">
    <source>
        <dbReference type="SAM" id="MobiDB-lite"/>
    </source>
</evidence>
<organism evidence="2 3">
    <name type="scientific">Rarobacter faecitabidus</name>
    <dbReference type="NCBI Taxonomy" id="13243"/>
    <lineage>
        <taxon>Bacteria</taxon>
        <taxon>Bacillati</taxon>
        <taxon>Actinomycetota</taxon>
        <taxon>Actinomycetes</taxon>
        <taxon>Micrococcales</taxon>
        <taxon>Rarobacteraceae</taxon>
        <taxon>Rarobacter</taxon>
    </lineage>
</organism>
<dbReference type="EMBL" id="VFOS01000003">
    <property type="protein sequence ID" value="TQL58564.1"/>
    <property type="molecule type" value="Genomic_DNA"/>
</dbReference>
<keyword evidence="3" id="KW-1185">Reference proteome</keyword>
<gene>
    <name evidence="2" type="ORF">FB461_1979</name>
</gene>
<feature type="region of interest" description="Disordered" evidence="1">
    <location>
        <begin position="33"/>
        <end position="107"/>
    </location>
</feature>
<feature type="compositionally biased region" description="Basic and acidic residues" evidence="1">
    <location>
        <begin position="149"/>
        <end position="167"/>
    </location>
</feature>
<name>A0A542ZDZ3_RARFA</name>
<feature type="compositionally biased region" description="Acidic residues" evidence="1">
    <location>
        <begin position="71"/>
        <end position="83"/>
    </location>
</feature>
<proteinExistence type="predicted"/>
<comment type="caution">
    <text evidence="2">The sequence shown here is derived from an EMBL/GenBank/DDBJ whole genome shotgun (WGS) entry which is preliminary data.</text>
</comment>